<reference evidence="3" key="1">
    <citation type="submission" date="2016-06" db="UniProtKB">
        <authorList>
            <consortium name="WormBaseParasite"/>
        </authorList>
    </citation>
    <scope>IDENTIFICATION</scope>
</reference>
<evidence type="ECO:0000313" key="1">
    <source>
        <dbReference type="EMBL" id="VDO58609.1"/>
    </source>
</evidence>
<organism evidence="3">
    <name type="scientific">Onchocerca flexuosa</name>
    <dbReference type="NCBI Taxonomy" id="387005"/>
    <lineage>
        <taxon>Eukaryota</taxon>
        <taxon>Metazoa</taxon>
        <taxon>Ecdysozoa</taxon>
        <taxon>Nematoda</taxon>
        <taxon>Chromadorea</taxon>
        <taxon>Rhabditida</taxon>
        <taxon>Spirurina</taxon>
        <taxon>Spiruromorpha</taxon>
        <taxon>Filarioidea</taxon>
        <taxon>Onchocercidae</taxon>
        <taxon>Onchocerca</taxon>
    </lineage>
</organism>
<dbReference type="Proteomes" id="UP000267606">
    <property type="component" value="Unassembled WGS sequence"/>
</dbReference>
<evidence type="ECO:0000313" key="2">
    <source>
        <dbReference type="Proteomes" id="UP000267606"/>
    </source>
</evidence>
<proteinExistence type="predicted"/>
<protein>
    <submittedName>
        <fullName evidence="3">CDC73_C domain-containing protein</fullName>
    </submittedName>
</protein>
<sequence>MAPRRASKAGSGEAIAERPIIDMHTLRLPREEAARVETFKKLHRLPTGDLYVFLMNITGINEDGSNRVLVDYARFDSDDDVRPTIDNSSMRLPRDQSDRMKNFKKNHRLSVGEMLIFMMDNAKIAADGNTRLLIDYETLTLIEK</sequence>
<accession>A0A183HNL6</accession>
<dbReference type="AlphaFoldDB" id="A0A183HNL6"/>
<gene>
    <name evidence="1" type="ORF">OFLC_LOCUS9076</name>
</gene>
<dbReference type="EMBL" id="UZAJ01010774">
    <property type="protein sequence ID" value="VDO58609.1"/>
    <property type="molecule type" value="Genomic_DNA"/>
</dbReference>
<dbReference type="WBParaSite" id="OFLC_0000907701-mRNA-1">
    <property type="protein sequence ID" value="OFLC_0000907701-mRNA-1"/>
    <property type="gene ID" value="OFLC_0000907701"/>
</dbReference>
<reference evidence="1 2" key="2">
    <citation type="submission" date="2018-11" db="EMBL/GenBank/DDBJ databases">
        <authorList>
            <consortium name="Pathogen Informatics"/>
        </authorList>
    </citation>
    <scope>NUCLEOTIDE SEQUENCE [LARGE SCALE GENOMIC DNA]</scope>
</reference>
<keyword evidence="2" id="KW-1185">Reference proteome</keyword>
<name>A0A183HNL6_9BILA</name>
<evidence type="ECO:0000313" key="3">
    <source>
        <dbReference type="WBParaSite" id="OFLC_0000907701-mRNA-1"/>
    </source>
</evidence>